<dbReference type="Gene3D" id="3.30.750.24">
    <property type="entry name" value="STAS domain"/>
    <property type="match status" value="1"/>
</dbReference>
<reference evidence="2 3" key="1">
    <citation type="submission" date="2015-04" db="EMBL/GenBank/DDBJ databases">
        <title>Whole genome shotgun sequence of Flavihumibacter petaseus NBRC 106054.</title>
        <authorList>
            <person name="Miyazawa S."/>
            <person name="Hosoyama A."/>
            <person name="Hashimoto M."/>
            <person name="Noguchi M."/>
            <person name="Tsuchikane K."/>
            <person name="Ohji S."/>
            <person name="Yamazoe A."/>
            <person name="Ichikawa N."/>
            <person name="Kimura A."/>
            <person name="Fujita N."/>
        </authorList>
    </citation>
    <scope>NUCLEOTIDE SEQUENCE [LARGE SCALE GENOMIC DNA]</scope>
    <source>
        <strain evidence="2 3">NBRC 106054</strain>
    </source>
</reference>
<dbReference type="STRING" id="1220578.FPE01S_03_01870"/>
<keyword evidence="3" id="KW-1185">Reference proteome</keyword>
<accession>A0A0E9N2U7</accession>
<dbReference type="EMBL" id="BBWV01000003">
    <property type="protein sequence ID" value="GAO44149.1"/>
    <property type="molecule type" value="Genomic_DNA"/>
</dbReference>
<evidence type="ECO:0000313" key="3">
    <source>
        <dbReference type="Proteomes" id="UP000033121"/>
    </source>
</evidence>
<dbReference type="AlphaFoldDB" id="A0A0E9N2U7"/>
<dbReference type="Proteomes" id="UP000033121">
    <property type="component" value="Unassembled WGS sequence"/>
</dbReference>
<evidence type="ECO:0000259" key="1">
    <source>
        <dbReference type="PROSITE" id="PS50801"/>
    </source>
</evidence>
<feature type="domain" description="STAS" evidence="1">
    <location>
        <begin position="29"/>
        <end position="111"/>
    </location>
</feature>
<dbReference type="RefSeq" id="WP_046370118.1">
    <property type="nucleotide sequence ID" value="NZ_BBWV01000003.1"/>
</dbReference>
<proteinExistence type="predicted"/>
<organism evidence="2 3">
    <name type="scientific">Flavihumibacter petaseus NBRC 106054</name>
    <dbReference type="NCBI Taxonomy" id="1220578"/>
    <lineage>
        <taxon>Bacteria</taxon>
        <taxon>Pseudomonadati</taxon>
        <taxon>Bacteroidota</taxon>
        <taxon>Chitinophagia</taxon>
        <taxon>Chitinophagales</taxon>
        <taxon>Chitinophagaceae</taxon>
        <taxon>Flavihumibacter</taxon>
    </lineage>
</organism>
<dbReference type="OrthoDB" id="667243at2"/>
<dbReference type="Pfam" id="PF01740">
    <property type="entry name" value="STAS"/>
    <property type="match status" value="1"/>
</dbReference>
<evidence type="ECO:0000313" key="2">
    <source>
        <dbReference type="EMBL" id="GAO44149.1"/>
    </source>
</evidence>
<name>A0A0E9N2U7_9BACT</name>
<dbReference type="PROSITE" id="PS50801">
    <property type="entry name" value="STAS"/>
    <property type="match status" value="1"/>
</dbReference>
<dbReference type="InterPro" id="IPR002645">
    <property type="entry name" value="STAS_dom"/>
</dbReference>
<comment type="caution">
    <text evidence="2">The sequence shown here is derived from an EMBL/GenBank/DDBJ whole genome shotgun (WGS) entry which is preliminary data.</text>
</comment>
<protein>
    <recommendedName>
        <fullName evidence="1">STAS domain-containing protein</fullName>
    </recommendedName>
</protein>
<gene>
    <name evidence="2" type="ORF">FPE01S_03_01870</name>
</gene>
<dbReference type="InterPro" id="IPR036513">
    <property type="entry name" value="STAS_dom_sf"/>
</dbReference>
<dbReference type="SUPFAM" id="SSF52091">
    <property type="entry name" value="SpoIIaa-like"/>
    <property type="match status" value="1"/>
</dbReference>
<sequence>MQVKIDTREKFHVITVEDPQITANMTDGLTSRLETYLQNDVKNIVFNLSKVEGMDLGAAEALVKVQQYFYEHNASFVICCIQPALETYLDEQDLLEVMSATPTESEAWDIVQMEEIERELLDDDEPGFQADLSQDN</sequence>